<dbReference type="SMART" id="SM00382">
    <property type="entry name" value="AAA"/>
    <property type="match status" value="1"/>
</dbReference>
<dbReference type="InterPro" id="IPR002197">
    <property type="entry name" value="HTH_Fis"/>
</dbReference>
<dbReference type="Pfam" id="PF25601">
    <property type="entry name" value="AAA_lid_14"/>
    <property type="match status" value="1"/>
</dbReference>
<dbReference type="AlphaFoldDB" id="G2D9F6"/>
<proteinExistence type="predicted"/>
<dbReference type="InterPro" id="IPR027417">
    <property type="entry name" value="P-loop_NTPase"/>
</dbReference>
<evidence type="ECO:0000256" key="3">
    <source>
        <dbReference type="ARBA" id="ARBA00023015"/>
    </source>
</evidence>
<dbReference type="Gene3D" id="1.10.8.60">
    <property type="match status" value="1"/>
</dbReference>
<evidence type="ECO:0000256" key="4">
    <source>
        <dbReference type="ARBA" id="ARBA00023125"/>
    </source>
</evidence>
<keyword evidence="1" id="KW-0547">Nucleotide-binding</keyword>
<dbReference type="SUPFAM" id="SSF52540">
    <property type="entry name" value="P-loop containing nucleoside triphosphate hydrolases"/>
    <property type="match status" value="1"/>
</dbReference>
<sequence>MLLEAEVIKGAERMLKERNALVVSVGDRTPFDGLELYGWNLVRADNLDDLPKLVRRHHCTVGLLYCDQCDWGEIAKAWGHVARVSGSVSWIAVINHDDMDDNELRSLIARSFFDFYTLPINPERFHEVLGHAHGMAELRRSMRHEPGTEEIDFKIIGRSKAISKLFALIYKVSETDLPVLINGESGTGKELTTQAIHAHSVRASGPCIEVNCGAIPPSLIQSELFGHEKGAFTGAAKRKIGLIEAAHGGTLFLDEIGDLPLEIQAHLLRFLQEQTIRRLGSTSKIHIDARVVAATHVDLEKAVADGRFREDLYYRINVLPVTVPPLRERKGDVEVLARHFLSTLDSDLVRHVNGFSEAAIRAMNDHRWPGNVRELINRVHRAAILSEGSEISVFDLGLGDDESQGRRIHSLDEARAQAEKRAIRQALAETGYTVSHAAKLLGTSRRTLYRLLEKHQIPSDPSGIEGDSGLLS</sequence>
<dbReference type="PROSITE" id="PS00688">
    <property type="entry name" value="SIGMA54_INTERACT_3"/>
    <property type="match status" value="1"/>
</dbReference>
<dbReference type="InterPro" id="IPR009057">
    <property type="entry name" value="Homeodomain-like_sf"/>
</dbReference>
<keyword evidence="5" id="KW-0804">Transcription</keyword>
<dbReference type="InterPro" id="IPR025943">
    <property type="entry name" value="Sigma_54_int_dom_ATP-bd_2"/>
</dbReference>
<feature type="domain" description="Sigma-54 factor interaction" evidence="6">
    <location>
        <begin position="155"/>
        <end position="384"/>
    </location>
</feature>
<comment type="caution">
    <text evidence="7">The sequence shown here is derived from an EMBL/GenBank/DDBJ whole genome shotgun (WGS) entry which is preliminary data.</text>
</comment>
<dbReference type="PANTHER" id="PTHR32071">
    <property type="entry name" value="TRANSCRIPTIONAL REGULATORY PROTEIN"/>
    <property type="match status" value="1"/>
</dbReference>
<evidence type="ECO:0000259" key="6">
    <source>
        <dbReference type="PROSITE" id="PS50045"/>
    </source>
</evidence>
<dbReference type="Gene3D" id="1.10.10.60">
    <property type="entry name" value="Homeodomain-like"/>
    <property type="match status" value="1"/>
</dbReference>
<dbReference type="CDD" id="cd00009">
    <property type="entry name" value="AAA"/>
    <property type="match status" value="1"/>
</dbReference>
<gene>
    <name evidence="7" type="ORF">Rifp1Sym_ac00270</name>
</gene>
<dbReference type="InterPro" id="IPR058031">
    <property type="entry name" value="AAA_lid_NorR"/>
</dbReference>
<evidence type="ECO:0000313" key="8">
    <source>
        <dbReference type="Proteomes" id="UP000004491"/>
    </source>
</evidence>
<dbReference type="InterPro" id="IPR011006">
    <property type="entry name" value="CheY-like_superfamily"/>
</dbReference>
<dbReference type="GO" id="GO:0006355">
    <property type="term" value="P:regulation of DNA-templated transcription"/>
    <property type="evidence" value="ECO:0007669"/>
    <property type="project" value="InterPro"/>
</dbReference>
<name>G2D9F6_9GAMM</name>
<evidence type="ECO:0000256" key="2">
    <source>
        <dbReference type="ARBA" id="ARBA00022840"/>
    </source>
</evidence>
<evidence type="ECO:0000313" key="7">
    <source>
        <dbReference type="EMBL" id="EGV52740.1"/>
    </source>
</evidence>
<dbReference type="PANTHER" id="PTHR32071:SF120">
    <property type="entry name" value="TRANSCRIPTIONAL REGULATOR-RELATED"/>
    <property type="match status" value="1"/>
</dbReference>
<dbReference type="Gene3D" id="3.40.50.300">
    <property type="entry name" value="P-loop containing nucleotide triphosphate hydrolases"/>
    <property type="match status" value="1"/>
</dbReference>
<dbReference type="GO" id="GO:0043565">
    <property type="term" value="F:sequence-specific DNA binding"/>
    <property type="evidence" value="ECO:0007669"/>
    <property type="project" value="InterPro"/>
</dbReference>
<dbReference type="Proteomes" id="UP000004491">
    <property type="component" value="Unassembled WGS sequence"/>
</dbReference>
<dbReference type="FunFam" id="3.40.50.300:FF:000006">
    <property type="entry name" value="DNA-binding transcriptional regulator NtrC"/>
    <property type="match status" value="1"/>
</dbReference>
<dbReference type="Pfam" id="PF02954">
    <property type="entry name" value="HTH_8"/>
    <property type="match status" value="1"/>
</dbReference>
<dbReference type="GO" id="GO:0005524">
    <property type="term" value="F:ATP binding"/>
    <property type="evidence" value="ECO:0007669"/>
    <property type="project" value="UniProtKB-KW"/>
</dbReference>
<evidence type="ECO:0000256" key="5">
    <source>
        <dbReference type="ARBA" id="ARBA00023163"/>
    </source>
</evidence>
<dbReference type="InterPro" id="IPR025944">
    <property type="entry name" value="Sigma_54_int_dom_CS"/>
</dbReference>
<keyword evidence="8" id="KW-1185">Reference proteome</keyword>
<dbReference type="Pfam" id="PF00158">
    <property type="entry name" value="Sigma54_activat"/>
    <property type="match status" value="1"/>
</dbReference>
<reference evidence="7" key="1">
    <citation type="journal article" date="2011" name="ISME J.">
        <title>The endosymbionts of the deep-sea tubeworms Riftia pachyptila and Tevnia jerichonana share an identical physiology as revealed by proteogenomic analyses.</title>
        <authorList>
            <person name="Gardebrecht A."/>
            <person name="Markert S."/>
            <person name="Felbeck H."/>
            <person name="Thuermer A."/>
            <person name="Albrecht D."/>
            <person name="Wollherr A."/>
            <person name="Kabisch J."/>
            <person name="Lehmann R."/>
            <person name="Daniel R."/>
            <person name="Liesegang H."/>
            <person name="Hecker M."/>
            <person name="Sievert S.M."/>
            <person name="Schweder T."/>
        </authorList>
    </citation>
    <scope>NUCLEOTIDE SEQUENCE [LARGE SCALE GENOMIC DNA]</scope>
</reference>
<dbReference type="SUPFAM" id="SSF46689">
    <property type="entry name" value="Homeodomain-like"/>
    <property type="match status" value="1"/>
</dbReference>
<dbReference type="InterPro" id="IPR003593">
    <property type="entry name" value="AAA+_ATPase"/>
</dbReference>
<keyword evidence="3" id="KW-0805">Transcription regulation</keyword>
<protein>
    <submittedName>
        <fullName evidence="7">Two component sigma-54 specific, transcriptional regulator, Fis family protein</fullName>
    </submittedName>
</protein>
<dbReference type="SUPFAM" id="SSF52172">
    <property type="entry name" value="CheY-like"/>
    <property type="match status" value="1"/>
</dbReference>
<dbReference type="PRINTS" id="PR01590">
    <property type="entry name" value="HTHFIS"/>
</dbReference>
<organism evidence="7 8">
    <name type="scientific">endosymbiont of Riftia pachyptila</name>
    <name type="common">vent Ph05</name>
    <dbReference type="NCBI Taxonomy" id="1048808"/>
    <lineage>
        <taxon>Bacteria</taxon>
        <taxon>Pseudomonadati</taxon>
        <taxon>Pseudomonadota</taxon>
        <taxon>Gammaproteobacteria</taxon>
        <taxon>sulfur-oxidizing symbionts</taxon>
    </lineage>
</organism>
<keyword evidence="4" id="KW-0238">DNA-binding</keyword>
<dbReference type="Pfam" id="PF20161">
    <property type="entry name" value="VpsR"/>
    <property type="match status" value="1"/>
</dbReference>
<dbReference type="PROSITE" id="PS50045">
    <property type="entry name" value="SIGMA54_INTERACT_4"/>
    <property type="match status" value="1"/>
</dbReference>
<accession>G2D9F6</accession>
<dbReference type="EMBL" id="AFOC01000003">
    <property type="protein sequence ID" value="EGV52740.1"/>
    <property type="molecule type" value="Genomic_DNA"/>
</dbReference>
<dbReference type="InterPro" id="IPR002078">
    <property type="entry name" value="Sigma_54_int"/>
</dbReference>
<keyword evidence="2" id="KW-0067">ATP-binding</keyword>
<dbReference type="PROSITE" id="PS00676">
    <property type="entry name" value="SIGMA54_INTERACT_2"/>
    <property type="match status" value="1"/>
</dbReference>
<dbReference type="InterPro" id="IPR045343">
    <property type="entry name" value="VpsR"/>
</dbReference>
<evidence type="ECO:0000256" key="1">
    <source>
        <dbReference type="ARBA" id="ARBA00022741"/>
    </source>
</evidence>